<evidence type="ECO:0000256" key="6">
    <source>
        <dbReference type="ARBA" id="ARBA00022695"/>
    </source>
</evidence>
<evidence type="ECO:0000256" key="5">
    <source>
        <dbReference type="ARBA" id="ARBA00022679"/>
    </source>
</evidence>
<comment type="subcellular location">
    <subcellularLocation>
        <location evidence="13">Nucleus</location>
    </subcellularLocation>
    <subcellularLocation>
        <location evidence="13">Chromosome</location>
        <location evidence="13">Telomere</location>
    </subcellularLocation>
</comment>
<keyword evidence="6 13" id="KW-0548">Nucleotidyltransferase</keyword>
<organism evidence="16">
    <name type="scientific">Tetraselmis sp. GSL018</name>
    <dbReference type="NCBI Taxonomy" id="582737"/>
    <lineage>
        <taxon>Eukaryota</taxon>
        <taxon>Viridiplantae</taxon>
        <taxon>Chlorophyta</taxon>
        <taxon>core chlorophytes</taxon>
        <taxon>Chlorodendrophyceae</taxon>
        <taxon>Chlorodendrales</taxon>
        <taxon>Chlorodendraceae</taxon>
        <taxon>Tetraselmis</taxon>
    </lineage>
</organism>
<dbReference type="PANTHER" id="PTHR12066">
    <property type="entry name" value="TELOMERASE REVERSE TRANSCRIPTASE"/>
    <property type="match status" value="1"/>
</dbReference>
<keyword evidence="9 13" id="KW-0779">Telomere</keyword>
<protein>
    <recommendedName>
        <fullName evidence="3 13">Telomerase reverse transcriptase</fullName>
        <ecNumber evidence="2 13">2.7.7.49</ecNumber>
    </recommendedName>
    <alternativeName>
        <fullName evidence="13">Telomerase catalytic subunit</fullName>
    </alternativeName>
</protein>
<keyword evidence="11 13" id="KW-0539">Nucleus</keyword>
<keyword evidence="4 13" id="KW-0158">Chromosome</keyword>
<evidence type="ECO:0000256" key="12">
    <source>
        <dbReference type="ARBA" id="ARBA00048173"/>
    </source>
</evidence>
<proteinExistence type="inferred from homology"/>
<dbReference type="InterPro" id="IPR003545">
    <property type="entry name" value="Telomerase_RT"/>
</dbReference>
<evidence type="ECO:0000256" key="8">
    <source>
        <dbReference type="ARBA" id="ARBA00022842"/>
    </source>
</evidence>
<dbReference type="Gene3D" id="1.10.357.90">
    <property type="match status" value="1"/>
</dbReference>
<evidence type="ECO:0000256" key="14">
    <source>
        <dbReference type="SAM" id="MobiDB-lite"/>
    </source>
</evidence>
<evidence type="ECO:0000256" key="3">
    <source>
        <dbReference type="ARBA" id="ARBA00016182"/>
    </source>
</evidence>
<dbReference type="CDD" id="cd01648">
    <property type="entry name" value="TERT"/>
    <property type="match status" value="1"/>
</dbReference>
<dbReference type="EMBL" id="GBEZ01001991">
    <property type="protein sequence ID" value="JAC83028.1"/>
    <property type="molecule type" value="Transcribed_RNA"/>
</dbReference>
<evidence type="ECO:0000256" key="10">
    <source>
        <dbReference type="ARBA" id="ARBA00022918"/>
    </source>
</evidence>
<dbReference type="GO" id="GO:0000333">
    <property type="term" value="C:telomerase catalytic core complex"/>
    <property type="evidence" value="ECO:0007669"/>
    <property type="project" value="TreeGrafter"/>
</dbReference>
<dbReference type="InterPro" id="IPR000477">
    <property type="entry name" value="RT_dom"/>
</dbReference>
<dbReference type="GO" id="GO:0000781">
    <property type="term" value="C:chromosome, telomeric region"/>
    <property type="evidence" value="ECO:0007669"/>
    <property type="project" value="UniProtKB-SubCell"/>
</dbReference>
<feature type="region of interest" description="Disordered" evidence="14">
    <location>
        <begin position="128"/>
        <end position="159"/>
    </location>
</feature>
<dbReference type="GO" id="GO:0007004">
    <property type="term" value="P:telomere maintenance via telomerase"/>
    <property type="evidence" value="ECO:0007669"/>
    <property type="project" value="TreeGrafter"/>
</dbReference>
<dbReference type="InterPro" id="IPR043502">
    <property type="entry name" value="DNA/RNA_pol_sf"/>
</dbReference>
<evidence type="ECO:0000256" key="13">
    <source>
        <dbReference type="RuleBase" id="RU365061"/>
    </source>
</evidence>
<evidence type="ECO:0000256" key="9">
    <source>
        <dbReference type="ARBA" id="ARBA00022895"/>
    </source>
</evidence>
<dbReference type="EC" id="2.7.7.49" evidence="2 13"/>
<gene>
    <name evidence="16" type="primary">TERT</name>
    <name evidence="16" type="ORF">TSPGSL018_4314</name>
</gene>
<dbReference type="GO" id="GO:0070034">
    <property type="term" value="F:telomerase RNA binding"/>
    <property type="evidence" value="ECO:0007669"/>
    <property type="project" value="TreeGrafter"/>
</dbReference>
<evidence type="ECO:0000313" key="16">
    <source>
        <dbReference type="EMBL" id="JAC83028.1"/>
    </source>
</evidence>
<reference evidence="16" key="1">
    <citation type="submission" date="2014-05" db="EMBL/GenBank/DDBJ databases">
        <title>The transcriptome of the halophilic microalga Tetraselmis sp. GSL018 isolated from the Great Salt Lake, Utah.</title>
        <authorList>
            <person name="Jinkerson R.E."/>
            <person name="D'Adamo S."/>
            <person name="Posewitz M.C."/>
        </authorList>
    </citation>
    <scope>NUCLEOTIDE SEQUENCE</scope>
    <source>
        <strain evidence="16">GSL018</strain>
    </source>
</reference>
<dbReference type="Pfam" id="PF12009">
    <property type="entry name" value="Telomerase_RBD"/>
    <property type="match status" value="1"/>
</dbReference>
<keyword evidence="7 13" id="KW-0479">Metal-binding</keyword>
<dbReference type="PANTHER" id="PTHR12066:SF0">
    <property type="entry name" value="TELOMERASE REVERSE TRANSCRIPTASE"/>
    <property type="match status" value="1"/>
</dbReference>
<dbReference type="GO" id="GO:0046872">
    <property type="term" value="F:metal ion binding"/>
    <property type="evidence" value="ECO:0007669"/>
    <property type="project" value="UniProtKB-KW"/>
</dbReference>
<dbReference type="SMART" id="SM00975">
    <property type="entry name" value="Telomerase_RBD"/>
    <property type="match status" value="1"/>
</dbReference>
<evidence type="ECO:0000256" key="1">
    <source>
        <dbReference type="ARBA" id="ARBA00008001"/>
    </source>
</evidence>
<evidence type="ECO:0000259" key="15">
    <source>
        <dbReference type="PROSITE" id="PS50878"/>
    </source>
</evidence>
<evidence type="ECO:0000256" key="4">
    <source>
        <dbReference type="ARBA" id="ARBA00022454"/>
    </source>
</evidence>
<evidence type="ECO:0000256" key="7">
    <source>
        <dbReference type="ARBA" id="ARBA00022723"/>
    </source>
</evidence>
<dbReference type="InterPro" id="IPR049139">
    <property type="entry name" value="TERT_C"/>
</dbReference>
<keyword evidence="5 13" id="KW-0808">Transferase</keyword>
<dbReference type="GO" id="GO:0042162">
    <property type="term" value="F:telomeric DNA binding"/>
    <property type="evidence" value="ECO:0007669"/>
    <property type="project" value="TreeGrafter"/>
</dbReference>
<feature type="domain" description="Reverse transcriptase" evidence="15">
    <location>
        <begin position="350"/>
        <end position="701"/>
    </location>
</feature>
<dbReference type="Gene3D" id="1.10.132.70">
    <property type="match status" value="1"/>
</dbReference>
<comment type="function">
    <text evidence="13">Telomerase is a ribonucleoprotein enzyme essential for the replication of chromosome termini in most eukaryotes. It elongates telomeres. It is a reverse transcriptase that adds simple sequence repeats to chromosome ends by copying a template sequence within the RNA component of the enzyme.</text>
</comment>
<dbReference type="AlphaFoldDB" id="A0A061SFG8"/>
<dbReference type="PROSITE" id="PS50878">
    <property type="entry name" value="RT_POL"/>
    <property type="match status" value="1"/>
</dbReference>
<dbReference type="InterPro" id="IPR021891">
    <property type="entry name" value="Telomerase_RBD"/>
</dbReference>
<sequence>MRSRGRAPVGMGLAVQQGSPAWGVPLQQLLLAAPGPAAAKPRPAGRGGQRARGAAAVCGDFPRGVYRWATSAEGLWRHISDLGEAPTAAAASAGLAAMTARYRGAAIGALLEEHCPLPGRRPVFGPRAPQPAGVSIGGGGGGSVSWITQEPSGSNGGGGADDGLRDCACSAASPGQSLHRRGSSCLDRMTLQDLAGASTPPRAVERFVWGCLRRLVPAELLAPTPEQRCGVRRAVRRAITLTRFETMTVHQATQGIATGAFAWMPGGRRGPGSRQCNPELQAKRQRYLTLWMEWLLAGLVVPLIRGHFYVTETESKRLSLSYFRKPVWNRLRILALRQFTSTIYREISPSVAGPGLRCRRLGAAKLRLVPKAGGVRPIVNLGARSTIPASLAGGAAAPSLRSFPAVNWALQNVQQVLKAELAREPAALGASVFGYDGAYHRLAPFLRANRQHRTSAAQPIYVVNVDVKAAFDSVDPERILRLVEERVGNGMFEVTRHATVAPAPGGCRVKFGRRAEALADEDAALSTDTDWPARVLGRKAGAVAVRQGLPEHLRGSEAKRLLAEHLLGNLVRARDKWLIQRSGIPQGSVVSTLLCSLYLADLEERHLLPLVGTADGGGRAASGAFAMARLIDDIIIITRSRAMAEHVVRRLHAGFPDYGVVVNTRKTALNFDMTTGGERLPRNEVLEPGGRRFVPWCGLLFDSATLEIQVDYTRIQGCPLREMMTLPHLGSCPGARLRSKLCQFVRHKCNMLLLDPNINSSTTIRVNIYQSLMVVAMRFHVYMASLPMQKGSRDIRFAIGAINGVISYTAALVARVQCQSKLQHNFSLEFDCSHEVPTSVSRCHVRWLGLHAFQVILQRKQCHCTSGVLVWLGQQLTLYPNIAHQLLDVVDPSRHRLIWNTRF</sequence>
<keyword evidence="8 13" id="KW-0460">Magnesium</keyword>
<name>A0A061SFG8_9CHLO</name>
<dbReference type="Pfam" id="PF21399">
    <property type="entry name" value="TERT_C"/>
    <property type="match status" value="1"/>
</dbReference>
<evidence type="ECO:0000256" key="2">
    <source>
        <dbReference type="ARBA" id="ARBA00012493"/>
    </source>
</evidence>
<dbReference type="SUPFAM" id="SSF56672">
    <property type="entry name" value="DNA/RNA polymerases"/>
    <property type="match status" value="1"/>
</dbReference>
<evidence type="ECO:0000256" key="11">
    <source>
        <dbReference type="ARBA" id="ARBA00023242"/>
    </source>
</evidence>
<dbReference type="PRINTS" id="PR01365">
    <property type="entry name" value="TELOMERASERT"/>
</dbReference>
<keyword evidence="10 13" id="KW-0695">RNA-directed DNA polymerase</keyword>
<comment type="similarity">
    <text evidence="1 13">Belongs to the reverse transcriptase family. Telomerase subfamily.</text>
</comment>
<accession>A0A061SFG8</accession>
<dbReference type="GO" id="GO:0003720">
    <property type="term" value="F:telomerase activity"/>
    <property type="evidence" value="ECO:0007669"/>
    <property type="project" value="InterPro"/>
</dbReference>
<comment type="catalytic activity">
    <reaction evidence="12 13">
        <text>DNA(n) + a 2'-deoxyribonucleoside 5'-triphosphate = DNA(n+1) + diphosphate</text>
        <dbReference type="Rhea" id="RHEA:22508"/>
        <dbReference type="Rhea" id="RHEA-COMP:17339"/>
        <dbReference type="Rhea" id="RHEA-COMP:17340"/>
        <dbReference type="ChEBI" id="CHEBI:33019"/>
        <dbReference type="ChEBI" id="CHEBI:61560"/>
        <dbReference type="ChEBI" id="CHEBI:173112"/>
        <dbReference type="EC" id="2.7.7.49"/>
    </reaction>
</comment>